<proteinExistence type="inferred from homology"/>
<evidence type="ECO:0000256" key="3">
    <source>
        <dbReference type="SAM" id="MobiDB-lite"/>
    </source>
</evidence>
<feature type="compositionally biased region" description="Pro residues" evidence="3">
    <location>
        <begin position="41"/>
        <end position="85"/>
    </location>
</feature>
<dbReference type="GeneID" id="107263970"/>
<protein>
    <recommendedName>
        <fullName evidence="2">Phospholipid scramblase</fullName>
    </recommendedName>
</protein>
<evidence type="ECO:0000313" key="5">
    <source>
        <dbReference type="RefSeq" id="XP_015587201.1"/>
    </source>
</evidence>
<dbReference type="PANTHER" id="PTHR23248:SF9">
    <property type="entry name" value="PHOSPHOLIPID SCRAMBLASE"/>
    <property type="match status" value="1"/>
</dbReference>
<evidence type="ECO:0000313" key="10">
    <source>
        <dbReference type="RefSeq" id="XP_024937255.1"/>
    </source>
</evidence>
<dbReference type="InterPro" id="IPR005552">
    <property type="entry name" value="Scramblase"/>
</dbReference>
<dbReference type="RefSeq" id="XP_015587202.1">
    <property type="nucleotide sequence ID" value="XM_015731716.2"/>
</dbReference>
<dbReference type="InterPro" id="IPR025659">
    <property type="entry name" value="Tubby-like_C"/>
</dbReference>
<evidence type="ECO:0000313" key="9">
    <source>
        <dbReference type="RefSeq" id="XP_015587205.1"/>
    </source>
</evidence>
<dbReference type="RefSeq" id="XP_015587201.1">
    <property type="nucleotide sequence ID" value="XM_015731715.2"/>
</dbReference>
<dbReference type="RefSeq" id="XP_015587203.1">
    <property type="nucleotide sequence ID" value="XM_015731717.2"/>
</dbReference>
<evidence type="ECO:0000313" key="7">
    <source>
        <dbReference type="RefSeq" id="XP_015587203.1"/>
    </source>
</evidence>
<evidence type="ECO:0000256" key="1">
    <source>
        <dbReference type="ARBA" id="ARBA00005350"/>
    </source>
</evidence>
<dbReference type="GO" id="GO:0017128">
    <property type="term" value="F:phospholipid scramblase activity"/>
    <property type="evidence" value="ECO:0007669"/>
    <property type="project" value="InterPro"/>
</dbReference>
<comment type="function">
    <text evidence="2">May mediate accelerated ATP-independent bidirectional transbilayer migration of phospholipids upon binding calcium ions that results in a loss of phospholipid asymmetry in the plasma membrane.</text>
</comment>
<keyword evidence="2" id="KW-0449">Lipoprotein</keyword>
<dbReference type="RefSeq" id="XP_024937255.1">
    <property type="nucleotide sequence ID" value="XM_025081487.1"/>
</dbReference>
<dbReference type="RefSeq" id="XP_015587205.1">
    <property type="nucleotide sequence ID" value="XM_015731719.2"/>
</dbReference>
<dbReference type="KEGG" id="ccin:107263970"/>
<reference evidence="5 6" key="1">
    <citation type="submission" date="2025-04" db="UniProtKB">
        <authorList>
            <consortium name="RefSeq"/>
        </authorList>
    </citation>
    <scope>IDENTIFICATION</scope>
</reference>
<accession>A0AAJ7FE29</accession>
<feature type="region of interest" description="Disordered" evidence="3">
    <location>
        <begin position="1"/>
        <end position="21"/>
    </location>
</feature>
<dbReference type="RefSeq" id="XP_015587204.1">
    <property type="nucleotide sequence ID" value="XM_015731718.2"/>
</dbReference>
<dbReference type="Proteomes" id="UP000694920">
    <property type="component" value="Unplaced"/>
</dbReference>
<gene>
    <name evidence="5 6 7 8 9 10 11" type="primary">LOC107263970</name>
</gene>
<feature type="compositionally biased region" description="Low complexity" evidence="3">
    <location>
        <begin position="87"/>
        <end position="97"/>
    </location>
</feature>
<keyword evidence="4" id="KW-1185">Reference proteome</keyword>
<evidence type="ECO:0000313" key="8">
    <source>
        <dbReference type="RefSeq" id="XP_015587204.1"/>
    </source>
</evidence>
<dbReference type="SUPFAM" id="SSF54518">
    <property type="entry name" value="Tubby C-terminal domain-like"/>
    <property type="match status" value="1"/>
</dbReference>
<dbReference type="GO" id="GO:0005886">
    <property type="term" value="C:plasma membrane"/>
    <property type="evidence" value="ECO:0007669"/>
    <property type="project" value="TreeGrafter"/>
</dbReference>
<sequence length="332" mass="36073">MAWQNPHQSGWPTNDPITTQVGPVVSIPMHVIPGSLEGGSPYPPSGVPGVQPGPYPPSGVPGVQPGPYPPSGVPGVQPGPYPPSGIPGVQPGPYQQPGVPPNAPLPAGGWPTPNSNCPAGLEYLMALDTIFVHQHVEVLEAITGWETLNKYMIKDVRGQVIFQVEEESNVCSRCCCGNNRPFDMKIINSSMREVLTVSRPLRCNTCLCPCFLQEMEVFASGTKLGSVVQNWNPFRPSYSVNDSNGNTILMIKGPMCMLCPWYDVNFKVLSSDGEHQVGRISKKWSDFVQELFTDADIFGISFPIDLDVKVKALLVASCLLIDFMYFEKSPGK</sequence>
<dbReference type="RefSeq" id="XP_024937256.1">
    <property type="nucleotide sequence ID" value="XM_025081488.1"/>
</dbReference>
<keyword evidence="2" id="KW-0106">Calcium</keyword>
<feature type="region of interest" description="Disordered" evidence="3">
    <location>
        <begin position="36"/>
        <end position="110"/>
    </location>
</feature>
<comment type="similarity">
    <text evidence="1 2">Belongs to the phospholipid scramblase family.</text>
</comment>
<name>A0AAJ7FE29_CEPCN</name>
<dbReference type="PANTHER" id="PTHR23248">
    <property type="entry name" value="PHOSPHOLIPID SCRAMBLASE-RELATED"/>
    <property type="match status" value="1"/>
</dbReference>
<keyword evidence="2" id="KW-0564">Palmitate</keyword>
<evidence type="ECO:0000313" key="4">
    <source>
        <dbReference type="Proteomes" id="UP000694920"/>
    </source>
</evidence>
<comment type="cofactor">
    <cofactor evidence="2">
        <name>Ca(2+)</name>
        <dbReference type="ChEBI" id="CHEBI:29108"/>
    </cofactor>
</comment>
<dbReference type="Pfam" id="PF03803">
    <property type="entry name" value="Scramblase"/>
    <property type="match status" value="1"/>
</dbReference>
<dbReference type="AlphaFoldDB" id="A0AAJ7FE29"/>
<evidence type="ECO:0000313" key="11">
    <source>
        <dbReference type="RefSeq" id="XP_024937256.1"/>
    </source>
</evidence>
<evidence type="ECO:0000313" key="6">
    <source>
        <dbReference type="RefSeq" id="XP_015587202.1"/>
    </source>
</evidence>
<organism evidence="4 7">
    <name type="scientific">Cephus cinctus</name>
    <name type="common">Wheat stem sawfly</name>
    <dbReference type="NCBI Taxonomy" id="211228"/>
    <lineage>
        <taxon>Eukaryota</taxon>
        <taxon>Metazoa</taxon>
        <taxon>Ecdysozoa</taxon>
        <taxon>Arthropoda</taxon>
        <taxon>Hexapoda</taxon>
        <taxon>Insecta</taxon>
        <taxon>Pterygota</taxon>
        <taxon>Neoptera</taxon>
        <taxon>Endopterygota</taxon>
        <taxon>Hymenoptera</taxon>
        <taxon>Cephoidea</taxon>
        <taxon>Cephidae</taxon>
        <taxon>Cephus</taxon>
    </lineage>
</organism>
<evidence type="ECO:0000256" key="2">
    <source>
        <dbReference type="RuleBase" id="RU363116"/>
    </source>
</evidence>